<reference evidence="3" key="1">
    <citation type="submission" date="2023-03" db="UniProtKB">
        <authorList>
            <consortium name="EnsemblPlants"/>
        </authorList>
    </citation>
    <scope>IDENTIFICATION</scope>
</reference>
<protein>
    <recommendedName>
        <fullName evidence="2">Myb/SANT-like domain-containing protein</fullName>
    </recommendedName>
</protein>
<feature type="compositionally biased region" description="Low complexity" evidence="1">
    <location>
        <begin position="135"/>
        <end position="150"/>
    </location>
</feature>
<feature type="region of interest" description="Disordered" evidence="1">
    <location>
        <begin position="179"/>
        <end position="201"/>
    </location>
</feature>
<evidence type="ECO:0000313" key="3">
    <source>
        <dbReference type="EnsemblPlants" id="MELO3C035462.2.1"/>
    </source>
</evidence>
<dbReference type="Pfam" id="PF12776">
    <property type="entry name" value="Myb_DNA-bind_3"/>
    <property type="match status" value="1"/>
</dbReference>
<feature type="domain" description="Myb/SANT-like" evidence="2">
    <location>
        <begin position="19"/>
        <end position="70"/>
    </location>
</feature>
<dbReference type="AlphaFoldDB" id="A0A9I9ELQ0"/>
<evidence type="ECO:0000256" key="1">
    <source>
        <dbReference type="SAM" id="MobiDB-lite"/>
    </source>
</evidence>
<dbReference type="Gramene" id="MELO3C035462.2.1">
    <property type="protein sequence ID" value="MELO3C035462.2.1"/>
    <property type="gene ID" value="MELO3C035462.2"/>
</dbReference>
<proteinExistence type="predicted"/>
<feature type="region of interest" description="Disordered" evidence="1">
    <location>
        <begin position="96"/>
        <end position="125"/>
    </location>
</feature>
<dbReference type="EnsemblPlants" id="MELO3C035462.2.1">
    <property type="protein sequence ID" value="MELO3C035462.2.1"/>
    <property type="gene ID" value="MELO3C035462.2"/>
</dbReference>
<name>A0A9I9ELQ0_CUCME</name>
<evidence type="ECO:0000259" key="2">
    <source>
        <dbReference type="Pfam" id="PF12776"/>
    </source>
</evidence>
<dbReference type="InterPro" id="IPR024752">
    <property type="entry name" value="Myb/SANT-like_dom"/>
</dbReference>
<organism evidence="3">
    <name type="scientific">Cucumis melo</name>
    <name type="common">Muskmelon</name>
    <dbReference type="NCBI Taxonomy" id="3656"/>
    <lineage>
        <taxon>Eukaryota</taxon>
        <taxon>Viridiplantae</taxon>
        <taxon>Streptophyta</taxon>
        <taxon>Embryophyta</taxon>
        <taxon>Tracheophyta</taxon>
        <taxon>Spermatophyta</taxon>
        <taxon>Magnoliopsida</taxon>
        <taxon>eudicotyledons</taxon>
        <taxon>Gunneridae</taxon>
        <taxon>Pentapetalae</taxon>
        <taxon>rosids</taxon>
        <taxon>fabids</taxon>
        <taxon>Cucurbitales</taxon>
        <taxon>Cucurbitaceae</taxon>
        <taxon>Benincaseae</taxon>
        <taxon>Cucumis</taxon>
    </lineage>
</organism>
<sequence length="201" mass="22730">MSQNIDEIVEIDGSRSEGSWSDNNEALFVDLIDEEVAKGNRPTTTFTKNSWNYMRSQLNASSINLEDKQWNELFKVKKRAKKFSFSIDENENENDVANNTNFRVQENDKEKGKKRVQRKKDDRRRLYCRPQLATPPSSSRDARIAAASPSRPLNSAALSALIQRLPEFFCRVRVEVSEAGAASRSPLLPSHSRAASPTPAE</sequence>
<feature type="region of interest" description="Disordered" evidence="1">
    <location>
        <begin position="131"/>
        <end position="150"/>
    </location>
</feature>
<accession>A0A9I9ELQ0</accession>